<dbReference type="Proteomes" id="UP000829925">
    <property type="component" value="Chromosome"/>
</dbReference>
<dbReference type="AlphaFoldDB" id="A0A8T9SUG1"/>
<dbReference type="RefSeq" id="WP_245091048.1">
    <property type="nucleotide sequence ID" value="NZ_CP095053.1"/>
</dbReference>
<reference evidence="2 3" key="1">
    <citation type="submission" date="2022-04" db="EMBL/GenBank/DDBJ databases">
        <title>Hymenobacter sp. isolated from the air.</title>
        <authorList>
            <person name="Won M."/>
            <person name="Lee C.-M."/>
            <person name="Woen H.-Y."/>
            <person name="Kwon S.-W."/>
        </authorList>
    </citation>
    <scope>NUCLEOTIDE SEQUENCE [LARGE SCALE GENOMIC DNA]</scope>
    <source>
        <strain evidence="3">5413 J-13</strain>
    </source>
</reference>
<sequence>MRCFRRQPVAWLLLSLFAPTLLAGCGSLQKDVDVVLPFGPSQLVVEAYLEPNVVPRLAVTETQPYLAEVAIPLVPDVTAIIIRPNGTRDTLMYAPTIDRATRKGYTHIGRRRLNARPGDTFQLEVYDKQGRRLTGTATMPTTVPIQNVEWRFNNETGNQRRAYVLNTFQDPAGLGDAYRFMVHRRSLLNDPEVEYTVQDRLTDGQSITLGTSYEFRPNDTLIVSLFHLDTPYYNFLQSVQDARSANNNPFAQPSGVKSTVTGGVGVFTVLSVQRQNIILRE</sequence>
<gene>
    <name evidence="2" type="ORF">MUN82_12975</name>
</gene>
<accession>A0A8T9SUG1</accession>
<name>A0A8T9SUG1_9BACT</name>
<dbReference type="InterPro" id="IPR025345">
    <property type="entry name" value="DUF4249"/>
</dbReference>
<feature type="signal peptide" evidence="1">
    <location>
        <begin position="1"/>
        <end position="23"/>
    </location>
</feature>
<proteinExistence type="predicted"/>
<keyword evidence="1" id="KW-0732">Signal</keyword>
<dbReference type="KEGG" id="haei:MUN82_12975"/>
<evidence type="ECO:0000313" key="3">
    <source>
        <dbReference type="Proteomes" id="UP000829925"/>
    </source>
</evidence>
<dbReference type="EMBL" id="CP095053">
    <property type="protein sequence ID" value="UOR03860.1"/>
    <property type="molecule type" value="Genomic_DNA"/>
</dbReference>
<feature type="chain" id="PRO_5035926740" evidence="1">
    <location>
        <begin position="24"/>
        <end position="281"/>
    </location>
</feature>
<protein>
    <submittedName>
        <fullName evidence="2">DUF4249 domain-containing protein</fullName>
    </submittedName>
</protein>
<dbReference type="Pfam" id="PF14054">
    <property type="entry name" value="DUF4249"/>
    <property type="match status" value="1"/>
</dbReference>
<keyword evidence="3" id="KW-1185">Reference proteome</keyword>
<evidence type="ECO:0000313" key="2">
    <source>
        <dbReference type="EMBL" id="UOR03860.1"/>
    </source>
</evidence>
<dbReference type="PROSITE" id="PS51257">
    <property type="entry name" value="PROKAR_LIPOPROTEIN"/>
    <property type="match status" value="1"/>
</dbReference>
<evidence type="ECO:0000256" key="1">
    <source>
        <dbReference type="SAM" id="SignalP"/>
    </source>
</evidence>
<organism evidence="2 3">
    <name type="scientific">Hymenobacter aerilatus</name>
    <dbReference type="NCBI Taxonomy" id="2932251"/>
    <lineage>
        <taxon>Bacteria</taxon>
        <taxon>Pseudomonadati</taxon>
        <taxon>Bacteroidota</taxon>
        <taxon>Cytophagia</taxon>
        <taxon>Cytophagales</taxon>
        <taxon>Hymenobacteraceae</taxon>
        <taxon>Hymenobacter</taxon>
    </lineage>
</organism>